<feature type="chain" id="PRO_5042542372" evidence="3">
    <location>
        <begin position="21"/>
        <end position="1409"/>
    </location>
</feature>
<sequence>MKRKIFIIILAVLSAFAVSADGDETVDLLKSPDIMASGGSYTSTLSPMSDIYNPAASALQQRLAFNINYIALFGDNTLSGYNGTALNLGAAIPLRIGVITAGGYFLGTDSLDEIDAGVQGGFRTGFAKELYPGLLTGIGINLGFGESWALSADLGFIKEEGDLGFIKDMKWGVVLGELGYSGFNTTDYSSVFTPGGGISFDLLDKEKINFGVNADLSFPGFIESMNLNLGGDLELFDVIGLQFSSRMDLSELIEGDPSGLVPSLGVYVNLKTNFEDDDLSKRGWSQNDVRTSVSAAPMRNGLWAVGAGINAELGVIDESAPEIMLDLSEFFGEVKTDGIESDDQEADDDGTDDDGTDDDGTDDDGVKEVSLKSGKSLKTIRNVAEGNKKNNDKKYISYSEYNPGNMDEGPDGERIVTYISPNNDGIKDFVEIPVSITDTRYIKGFSFIIEDEEGNEIKKIENKEKRPENAGFLNFFKRIFYVEKGVDIPETIRWEGIGDDGEVAEDGFYRFYMQAWDDNGNISETEKYGLVVDNTAPAAELVGLDAEEKIFSPNNDGLKDQLPIEQYGSLEDKWVAVIKSADGRVYKNYSWQNGSPDSFVWDGKDDRKLLVPDGVYFYYLESSDRAGNSFETEIANIIINTQTTPIALDVDASYFAPGASEGTTSVSFRPDVPVKTGIRSWSLSVVDSSGSTVKKYEDGEIPDSIVYRGEKGNGYISEGRYKGILDIKYINGNNPVVESPVIVADTTPPEASAKVSLRVFSPNGDGKKDVINIYQETSTEDVWYAEITGSGGNVVRSYKWVQNAESSFSWDGYAEDGSLAEDGSYYYRLYTEDRAGNSVISEPVSFELDTEETPVILTAAPEAFSPNGDRVNDVLNLTPILNVKDGIQSYKLVISSTDGKVVKTIASEGRIKNKFVWDGVTEAGRKADDGTYRAAIEVVYEKGNISNAVTRDFILDTSFPVIDADIDLTLFSPDEDGLKDQIVISQKTSEEELISALIKDETGKVVRAYNWEGSAGNIIWDGTDENGNKVDDGIYSYLVSAEDKSGNRTEKTIDRIEVDNRQTTVFITASSKGFTPDGDGSNDRMEFATMATLKEGVESWKVVIKKNGSQTVKTFSGDILPEKIIWDGKSDEGIVIEGEFSAEYSVKYLKGNEPESITKEFSIDISAPTAVVTAAPRPFSPDNDGVDDEIAISIDVSDASKISDWKFDIVDRQGNEFTSFGGKGEPAQEIIWDGIGKSGALVIAAEDYPYRLTVTDEFGNTATEYGIIPVDVLVVKEGNQLKIRIASITFAPDSAELRRDDAEIKAKNEYVLGRLAEILEKYDSYNILIEGHAVSVYWSDAERAEREQQEELLPLSKARAETVKNYLEQLGVAGRRMSTEGIGGENPVVPHSDLENRWKNRRVEFILLK</sequence>
<evidence type="ECO:0000256" key="2">
    <source>
        <dbReference type="SAM" id="MobiDB-lite"/>
    </source>
</evidence>
<dbReference type="PROSITE" id="PS51123">
    <property type="entry name" value="OMPA_2"/>
    <property type="match status" value="1"/>
</dbReference>
<dbReference type="Pfam" id="PF13585">
    <property type="entry name" value="CHU_C"/>
    <property type="match status" value="1"/>
</dbReference>
<dbReference type="CDD" id="cd07185">
    <property type="entry name" value="OmpA_C-like"/>
    <property type="match status" value="1"/>
</dbReference>
<evidence type="ECO:0000259" key="4">
    <source>
        <dbReference type="PROSITE" id="PS51123"/>
    </source>
</evidence>
<comment type="caution">
    <text evidence="5">The sequence shown here is derived from an EMBL/GenBank/DDBJ whole genome shotgun (WGS) entry which is preliminary data.</text>
</comment>
<dbReference type="Proteomes" id="UP001221217">
    <property type="component" value="Unassembled WGS sequence"/>
</dbReference>
<organism evidence="5 6">
    <name type="scientific">Candidatus Thalassospirochaeta sargassi</name>
    <dbReference type="NCBI Taxonomy" id="3119039"/>
    <lineage>
        <taxon>Bacteria</taxon>
        <taxon>Pseudomonadati</taxon>
        <taxon>Spirochaetota</taxon>
        <taxon>Spirochaetia</taxon>
        <taxon>Spirochaetales</taxon>
        <taxon>Spirochaetaceae</taxon>
        <taxon>Candidatus Thalassospirochaeta</taxon>
    </lineage>
</organism>
<evidence type="ECO:0000256" key="3">
    <source>
        <dbReference type="SAM" id="SignalP"/>
    </source>
</evidence>
<keyword evidence="3" id="KW-0732">Signal</keyword>
<dbReference type="InterPro" id="IPR036737">
    <property type="entry name" value="OmpA-like_sf"/>
</dbReference>
<name>A0AAJ1IEA5_9SPIO</name>
<dbReference type="SUPFAM" id="SSF103088">
    <property type="entry name" value="OmpA-like"/>
    <property type="match status" value="1"/>
</dbReference>
<dbReference type="Pfam" id="PF13860">
    <property type="entry name" value="FlgD_ig"/>
    <property type="match status" value="3"/>
</dbReference>
<feature type="compositionally biased region" description="Acidic residues" evidence="2">
    <location>
        <begin position="339"/>
        <end position="363"/>
    </location>
</feature>
<evidence type="ECO:0000256" key="1">
    <source>
        <dbReference type="PROSITE-ProRule" id="PRU00473"/>
    </source>
</evidence>
<gene>
    <name evidence="5" type="ORF">PQJ61_03720</name>
</gene>
<dbReference type="GO" id="GO:0016020">
    <property type="term" value="C:membrane"/>
    <property type="evidence" value="ECO:0007669"/>
    <property type="project" value="UniProtKB-UniRule"/>
</dbReference>
<reference evidence="5 6" key="1">
    <citation type="submission" date="2022-12" db="EMBL/GenBank/DDBJ databases">
        <title>Metagenome assembled genome from gulf of manar.</title>
        <authorList>
            <person name="Kohli P."/>
            <person name="Pk S."/>
            <person name="Venkata Ramana C."/>
            <person name="Sasikala C."/>
        </authorList>
    </citation>
    <scope>NUCLEOTIDE SEQUENCE [LARGE SCALE GENOMIC DNA]</scope>
    <source>
        <strain evidence="5">JB008</strain>
    </source>
</reference>
<dbReference type="Gene3D" id="2.60.40.4070">
    <property type="match status" value="4"/>
</dbReference>
<dbReference type="Gene3D" id="3.30.1330.60">
    <property type="entry name" value="OmpA-like domain"/>
    <property type="match status" value="1"/>
</dbReference>
<dbReference type="PANTHER" id="PTHR30329:SF21">
    <property type="entry name" value="LIPOPROTEIN YIAD-RELATED"/>
    <property type="match status" value="1"/>
</dbReference>
<dbReference type="EMBL" id="JAQQAL010000010">
    <property type="protein sequence ID" value="MDC7225855.1"/>
    <property type="molecule type" value="Genomic_DNA"/>
</dbReference>
<feature type="signal peptide" evidence="3">
    <location>
        <begin position="1"/>
        <end position="20"/>
    </location>
</feature>
<accession>A0AAJ1IEA5</accession>
<keyword evidence="1" id="KW-0472">Membrane</keyword>
<dbReference type="PANTHER" id="PTHR30329">
    <property type="entry name" value="STATOR ELEMENT OF FLAGELLAR MOTOR COMPLEX"/>
    <property type="match status" value="1"/>
</dbReference>
<dbReference type="InterPro" id="IPR006665">
    <property type="entry name" value="OmpA-like"/>
</dbReference>
<feature type="domain" description="OmpA-like" evidence="4">
    <location>
        <begin position="1277"/>
        <end position="1409"/>
    </location>
</feature>
<dbReference type="InterPro" id="IPR025965">
    <property type="entry name" value="FlgD/Vpr_Ig-like"/>
</dbReference>
<feature type="region of interest" description="Disordered" evidence="2">
    <location>
        <begin position="337"/>
        <end position="368"/>
    </location>
</feature>
<dbReference type="InterPro" id="IPR050330">
    <property type="entry name" value="Bact_OuterMem_StrucFunc"/>
</dbReference>
<protein>
    <submittedName>
        <fullName evidence="5">Gliding motility-associated C-terminal domain-containing protein</fullName>
    </submittedName>
</protein>
<proteinExistence type="predicted"/>
<evidence type="ECO:0000313" key="5">
    <source>
        <dbReference type="EMBL" id="MDC7225855.1"/>
    </source>
</evidence>
<dbReference type="Pfam" id="PF00691">
    <property type="entry name" value="OmpA"/>
    <property type="match status" value="1"/>
</dbReference>
<evidence type="ECO:0000313" key="6">
    <source>
        <dbReference type="Proteomes" id="UP001221217"/>
    </source>
</evidence>